<dbReference type="GO" id="GO:0004523">
    <property type="term" value="F:RNA-DNA hybrid ribonuclease activity"/>
    <property type="evidence" value="ECO:0007669"/>
    <property type="project" value="UniProtKB-UniRule"/>
</dbReference>
<sequence>MSEEIPSAPGPSTPLTESYTYHSPTPSAAGPYMLGVDEAGRGPVLGPLVYGVAYCPIAYKDDLEKLGFADSKTLTADTRSTLLSTLSSDPANLGWSVRVISPQAISSGMLRRPPINLNRQSEDATILLIREAIARGLELSEVYVDALGNTTTYEAYLSSLFPGISFTVTTKADSKFKIVGAASVAAKVTRDACIEGWFFEESDEKCSKVWNNQLGSGYPSDPNTQAWLKSSIEPVFGFPKLVRFSWTTIKVLLEKEGHTVKWTDEGQASLVKAFESAQGLDKDRSVVTKDLQMISVATL</sequence>
<dbReference type="InterPro" id="IPR024567">
    <property type="entry name" value="RNase_HII/HIII_dom"/>
</dbReference>
<keyword evidence="6 8" id="KW-0255">Endonuclease</keyword>
<evidence type="ECO:0000256" key="1">
    <source>
        <dbReference type="ARBA" id="ARBA00000077"/>
    </source>
</evidence>
<protein>
    <recommendedName>
        <fullName evidence="9">Ribonuclease</fullName>
        <ecNumber evidence="9">3.1.26.4</ecNumber>
    </recommendedName>
</protein>
<evidence type="ECO:0000313" key="13">
    <source>
        <dbReference type="Proteomes" id="UP000308652"/>
    </source>
</evidence>
<feature type="binding site" evidence="8">
    <location>
        <position position="37"/>
    </location>
    <ligand>
        <name>a divalent metal cation</name>
        <dbReference type="ChEBI" id="CHEBI:60240"/>
    </ligand>
</feature>
<dbReference type="InterPro" id="IPR001352">
    <property type="entry name" value="RNase_HII/HIII"/>
</dbReference>
<proteinExistence type="inferred from homology"/>
<reference evidence="12 13" key="1">
    <citation type="journal article" date="2019" name="Nat. Ecol. Evol.">
        <title>Megaphylogeny resolves global patterns of mushroom evolution.</title>
        <authorList>
            <person name="Varga T."/>
            <person name="Krizsan K."/>
            <person name="Foldi C."/>
            <person name="Dima B."/>
            <person name="Sanchez-Garcia M."/>
            <person name="Sanchez-Ramirez S."/>
            <person name="Szollosi G.J."/>
            <person name="Szarkandi J.G."/>
            <person name="Papp V."/>
            <person name="Albert L."/>
            <person name="Andreopoulos W."/>
            <person name="Angelini C."/>
            <person name="Antonin V."/>
            <person name="Barry K.W."/>
            <person name="Bougher N.L."/>
            <person name="Buchanan P."/>
            <person name="Buyck B."/>
            <person name="Bense V."/>
            <person name="Catcheside P."/>
            <person name="Chovatia M."/>
            <person name="Cooper J."/>
            <person name="Damon W."/>
            <person name="Desjardin D."/>
            <person name="Finy P."/>
            <person name="Geml J."/>
            <person name="Haridas S."/>
            <person name="Hughes K."/>
            <person name="Justo A."/>
            <person name="Karasinski D."/>
            <person name="Kautmanova I."/>
            <person name="Kiss B."/>
            <person name="Kocsube S."/>
            <person name="Kotiranta H."/>
            <person name="LaButti K.M."/>
            <person name="Lechner B.E."/>
            <person name="Liimatainen K."/>
            <person name="Lipzen A."/>
            <person name="Lukacs Z."/>
            <person name="Mihaltcheva S."/>
            <person name="Morgado L.N."/>
            <person name="Niskanen T."/>
            <person name="Noordeloos M.E."/>
            <person name="Ohm R.A."/>
            <person name="Ortiz-Santana B."/>
            <person name="Ovrebo C."/>
            <person name="Racz N."/>
            <person name="Riley R."/>
            <person name="Savchenko A."/>
            <person name="Shiryaev A."/>
            <person name="Soop K."/>
            <person name="Spirin V."/>
            <person name="Szebenyi C."/>
            <person name="Tomsovsky M."/>
            <person name="Tulloss R.E."/>
            <person name="Uehling J."/>
            <person name="Grigoriev I.V."/>
            <person name="Vagvolgyi C."/>
            <person name="Papp T."/>
            <person name="Martin F.M."/>
            <person name="Miettinen O."/>
            <person name="Hibbett D.S."/>
            <person name="Nagy L.G."/>
        </authorList>
    </citation>
    <scope>NUCLEOTIDE SEQUENCE [LARGE SCALE GENOMIC DNA]</scope>
    <source>
        <strain evidence="12 13">CBS 166.37</strain>
    </source>
</reference>
<comment type="similarity">
    <text evidence="3">Belongs to the RNase HII family. Eukaryotic subfamily.</text>
</comment>
<keyword evidence="5 8" id="KW-0479">Metal-binding</keyword>
<dbReference type="Gene3D" id="3.30.420.10">
    <property type="entry name" value="Ribonuclease H-like superfamily/Ribonuclease H"/>
    <property type="match status" value="1"/>
</dbReference>
<dbReference type="OrthoDB" id="7462577at2759"/>
<dbReference type="GO" id="GO:0006298">
    <property type="term" value="P:mismatch repair"/>
    <property type="evidence" value="ECO:0007669"/>
    <property type="project" value="TreeGrafter"/>
</dbReference>
<dbReference type="InterPro" id="IPR036397">
    <property type="entry name" value="RNaseH_sf"/>
</dbReference>
<comment type="catalytic activity">
    <reaction evidence="1 8 9">
        <text>Endonucleolytic cleavage to 5'-phosphomonoester.</text>
        <dbReference type="EC" id="3.1.26.4"/>
    </reaction>
</comment>
<evidence type="ECO:0000256" key="5">
    <source>
        <dbReference type="ARBA" id="ARBA00022723"/>
    </source>
</evidence>
<dbReference type="GO" id="GO:0032299">
    <property type="term" value="C:ribonuclease H2 complex"/>
    <property type="evidence" value="ECO:0007669"/>
    <property type="project" value="TreeGrafter"/>
</dbReference>
<keyword evidence="7 8" id="KW-0378">Hydrolase</keyword>
<feature type="domain" description="RNase H type-2" evidence="11">
    <location>
        <begin position="31"/>
        <end position="258"/>
    </location>
</feature>
<gene>
    <name evidence="12" type="ORF">BDQ12DRAFT_704586</name>
</gene>
<comment type="function">
    <text evidence="9">Endonuclease that specifically degrades the RNA of RNA-DNA hybrids.</text>
</comment>
<dbReference type="STRING" id="68775.A0A5C3M6P3"/>
<feature type="binding site" evidence="8">
    <location>
        <position position="145"/>
    </location>
    <ligand>
        <name>a divalent metal cation</name>
        <dbReference type="ChEBI" id="CHEBI:60240"/>
    </ligand>
</feature>
<organism evidence="12 13">
    <name type="scientific">Crucibulum laeve</name>
    <dbReference type="NCBI Taxonomy" id="68775"/>
    <lineage>
        <taxon>Eukaryota</taxon>
        <taxon>Fungi</taxon>
        <taxon>Dikarya</taxon>
        <taxon>Basidiomycota</taxon>
        <taxon>Agaricomycotina</taxon>
        <taxon>Agaricomycetes</taxon>
        <taxon>Agaricomycetidae</taxon>
        <taxon>Agaricales</taxon>
        <taxon>Agaricineae</taxon>
        <taxon>Nidulariaceae</taxon>
        <taxon>Crucibulum</taxon>
    </lineage>
</organism>
<dbReference type="GO" id="GO:0043137">
    <property type="term" value="P:DNA replication, removal of RNA primer"/>
    <property type="evidence" value="ECO:0007669"/>
    <property type="project" value="TreeGrafter"/>
</dbReference>
<dbReference type="NCBIfam" id="TIGR00729">
    <property type="entry name" value="ribonuclease HII"/>
    <property type="match status" value="1"/>
</dbReference>
<dbReference type="AlphaFoldDB" id="A0A5C3M6P3"/>
<dbReference type="GO" id="GO:0046872">
    <property type="term" value="F:metal ion binding"/>
    <property type="evidence" value="ECO:0007669"/>
    <property type="project" value="UniProtKB-KW"/>
</dbReference>
<evidence type="ECO:0000256" key="7">
    <source>
        <dbReference type="ARBA" id="ARBA00022801"/>
    </source>
</evidence>
<name>A0A5C3M6P3_9AGAR</name>
<dbReference type="PANTHER" id="PTHR10954:SF7">
    <property type="entry name" value="RIBONUCLEASE H2 SUBUNIT A"/>
    <property type="match status" value="1"/>
</dbReference>
<evidence type="ECO:0000256" key="3">
    <source>
        <dbReference type="ARBA" id="ARBA00007058"/>
    </source>
</evidence>
<dbReference type="Pfam" id="PF01351">
    <property type="entry name" value="RNase_HII"/>
    <property type="match status" value="1"/>
</dbReference>
<dbReference type="InterPro" id="IPR023160">
    <property type="entry name" value="RNase_HII_hlx-loop-hlx_cap_dom"/>
</dbReference>
<dbReference type="EC" id="3.1.26.4" evidence="9"/>
<comment type="cofactor">
    <cofactor evidence="8">
        <name>Mn(2+)</name>
        <dbReference type="ChEBI" id="CHEBI:29035"/>
    </cofactor>
    <cofactor evidence="8">
        <name>Mg(2+)</name>
        <dbReference type="ChEBI" id="CHEBI:18420"/>
    </cofactor>
    <text evidence="8">Manganese or magnesium. Binds 1 divalent metal ion per monomer in the absence of substrate. May bind a second metal ion after substrate binding.</text>
</comment>
<feature type="region of interest" description="Disordered" evidence="10">
    <location>
        <begin position="1"/>
        <end position="22"/>
    </location>
</feature>
<evidence type="ECO:0000256" key="4">
    <source>
        <dbReference type="ARBA" id="ARBA00022722"/>
    </source>
</evidence>
<comment type="cofactor">
    <cofactor evidence="2">
        <name>Mg(2+)</name>
        <dbReference type="ChEBI" id="CHEBI:18420"/>
    </cofactor>
</comment>
<evidence type="ECO:0000256" key="6">
    <source>
        <dbReference type="ARBA" id="ARBA00022759"/>
    </source>
</evidence>
<evidence type="ECO:0000259" key="11">
    <source>
        <dbReference type="PROSITE" id="PS51975"/>
    </source>
</evidence>
<evidence type="ECO:0000256" key="10">
    <source>
        <dbReference type="SAM" id="MobiDB-lite"/>
    </source>
</evidence>
<keyword evidence="13" id="KW-1185">Reference proteome</keyword>
<evidence type="ECO:0000313" key="12">
    <source>
        <dbReference type="EMBL" id="TFK40353.1"/>
    </source>
</evidence>
<dbReference type="EMBL" id="ML213597">
    <property type="protein sequence ID" value="TFK40353.1"/>
    <property type="molecule type" value="Genomic_DNA"/>
</dbReference>
<dbReference type="CDD" id="cd07181">
    <property type="entry name" value="RNase_HII_eukaryota_like"/>
    <property type="match status" value="1"/>
</dbReference>
<dbReference type="Proteomes" id="UP000308652">
    <property type="component" value="Unassembled WGS sequence"/>
</dbReference>
<keyword evidence="4 8" id="KW-0540">Nuclease</keyword>
<dbReference type="Gene3D" id="1.10.10.460">
    <property type="entry name" value="Ribonuclease hii. Domain 2"/>
    <property type="match status" value="1"/>
</dbReference>
<dbReference type="FunFam" id="1.10.10.460:FF:000001">
    <property type="entry name" value="Ribonuclease"/>
    <property type="match status" value="1"/>
</dbReference>
<dbReference type="FunFam" id="3.30.420.10:FF:000016">
    <property type="entry name" value="Ribonuclease"/>
    <property type="match status" value="1"/>
</dbReference>
<dbReference type="InterPro" id="IPR012337">
    <property type="entry name" value="RNaseH-like_sf"/>
</dbReference>
<accession>A0A5C3M6P3</accession>
<dbReference type="GO" id="GO:0003723">
    <property type="term" value="F:RNA binding"/>
    <property type="evidence" value="ECO:0007669"/>
    <property type="project" value="UniProtKB-UniRule"/>
</dbReference>
<feature type="compositionally biased region" description="Polar residues" evidence="10">
    <location>
        <begin position="13"/>
        <end position="22"/>
    </location>
</feature>
<dbReference type="SUPFAM" id="SSF53098">
    <property type="entry name" value="Ribonuclease H-like"/>
    <property type="match status" value="1"/>
</dbReference>
<evidence type="ECO:0000256" key="2">
    <source>
        <dbReference type="ARBA" id="ARBA00001946"/>
    </source>
</evidence>
<dbReference type="PROSITE" id="PS51975">
    <property type="entry name" value="RNASE_H_2"/>
    <property type="match status" value="1"/>
</dbReference>
<evidence type="ECO:0000256" key="9">
    <source>
        <dbReference type="RuleBase" id="RU003515"/>
    </source>
</evidence>
<feature type="binding site" evidence="8">
    <location>
        <position position="38"/>
    </location>
    <ligand>
        <name>a divalent metal cation</name>
        <dbReference type="ChEBI" id="CHEBI:60240"/>
    </ligand>
</feature>
<dbReference type="PANTHER" id="PTHR10954">
    <property type="entry name" value="RIBONUCLEASE H2 SUBUNIT A"/>
    <property type="match status" value="1"/>
</dbReference>
<evidence type="ECO:0000256" key="8">
    <source>
        <dbReference type="PROSITE-ProRule" id="PRU01319"/>
    </source>
</evidence>
<dbReference type="InterPro" id="IPR004649">
    <property type="entry name" value="RNase_H2_suA"/>
</dbReference>